<protein>
    <submittedName>
        <fullName evidence="1">Uncharacterized protein</fullName>
    </submittedName>
</protein>
<gene>
    <name evidence="1" type="ORF">OTI717_LOCUS41124</name>
</gene>
<name>A0A820G5U4_9BILA</name>
<dbReference type="AlphaFoldDB" id="A0A820G5U4"/>
<comment type="caution">
    <text evidence="1">The sequence shown here is derived from an EMBL/GenBank/DDBJ whole genome shotgun (WGS) entry which is preliminary data.</text>
</comment>
<evidence type="ECO:0000313" key="1">
    <source>
        <dbReference type="EMBL" id="CAF4271539.1"/>
    </source>
</evidence>
<feature type="non-terminal residue" evidence="1">
    <location>
        <position position="205"/>
    </location>
</feature>
<dbReference type="Proteomes" id="UP000663823">
    <property type="component" value="Unassembled WGS sequence"/>
</dbReference>
<dbReference type="EMBL" id="CAJOAX010038071">
    <property type="protein sequence ID" value="CAF4271539.1"/>
    <property type="molecule type" value="Genomic_DNA"/>
</dbReference>
<proteinExistence type="predicted"/>
<evidence type="ECO:0000313" key="2">
    <source>
        <dbReference type="Proteomes" id="UP000663823"/>
    </source>
</evidence>
<organism evidence="1 2">
    <name type="scientific">Rotaria sordida</name>
    <dbReference type="NCBI Taxonomy" id="392033"/>
    <lineage>
        <taxon>Eukaryota</taxon>
        <taxon>Metazoa</taxon>
        <taxon>Spiralia</taxon>
        <taxon>Gnathifera</taxon>
        <taxon>Rotifera</taxon>
        <taxon>Eurotatoria</taxon>
        <taxon>Bdelloidea</taxon>
        <taxon>Philodinida</taxon>
        <taxon>Philodinidae</taxon>
        <taxon>Rotaria</taxon>
    </lineage>
</organism>
<sequence length="205" mass="23936">MNGNQLTPLRIEAIKDQIIEAIIPIEKSNDEIYTFFDRIDIKMQDMNKKTDIILANTQETLVRIKHVMTQMYELHEYTTPRYFFILPVKHHNWTSINTVQNLFLLHYKLYFLCECSNEPDKLHIAPHDGYSVKKPNEFIANYGSYLRTTLNIARSLFSIGSFVIPQSENVSTVVVNTLPSFIKESNNYTDINNKLDLVEKMLNQT</sequence>
<reference evidence="1" key="1">
    <citation type="submission" date="2021-02" db="EMBL/GenBank/DDBJ databases">
        <authorList>
            <person name="Nowell W R."/>
        </authorList>
    </citation>
    <scope>NUCLEOTIDE SEQUENCE</scope>
</reference>
<accession>A0A820G5U4</accession>